<sequence length="360" mass="41806">MEFSYKYISKALDGLIDCEVNKITNTSQNVYLLLIFGTFISLICSGIILYFAYSVEKRYDEFWLSIRKNTLDIYEKLRETAIDRLINTHGVLDIPQTSNQTGHRKGAVIKKIKSKMLLKYSKKIIIIVLISISFYFLFLVYLYNNCLNDMKNRPLLLSCFVYTRALISRIGFFARDASHQRTAIYYPNMYGFKNPTLRLYETIENLELKIREIRKSKFSSIMSASLKEQIFKKSDSDSFLIKYGSLSGINIVIIEAYWTESSNNANQQDRNVFVDHYTLMQEIVGSQYKLADQDSKDAIYYELKLLIYVASTYSAALVLLFCIYYLPFLRKELEIVGKLRTLMAVVCSKLDQGIESAKFE</sequence>
<comment type="caution">
    <text evidence="2">The sequence shown here is derived from an EMBL/GenBank/DDBJ whole genome shotgun (WGS) entry which is preliminary data.</text>
</comment>
<feature type="transmembrane region" description="Helical" evidence="1">
    <location>
        <begin position="305"/>
        <end position="326"/>
    </location>
</feature>
<reference evidence="2" key="1">
    <citation type="submission" date="2021-09" db="EMBL/GenBank/DDBJ databases">
        <authorList>
            <consortium name="AG Swart"/>
            <person name="Singh M."/>
            <person name="Singh A."/>
            <person name="Seah K."/>
            <person name="Emmerich C."/>
        </authorList>
    </citation>
    <scope>NUCLEOTIDE SEQUENCE</scope>
    <source>
        <strain evidence="2">ATCC30299</strain>
    </source>
</reference>
<keyword evidence="3" id="KW-1185">Reference proteome</keyword>
<evidence type="ECO:0000313" key="3">
    <source>
        <dbReference type="Proteomes" id="UP001162131"/>
    </source>
</evidence>
<dbReference type="AlphaFoldDB" id="A0AAU9JUY2"/>
<keyword evidence="1" id="KW-1133">Transmembrane helix</keyword>
<protein>
    <submittedName>
        <fullName evidence="2">Uncharacterized protein</fullName>
    </submittedName>
</protein>
<name>A0AAU9JUY2_9CILI</name>
<feature type="transmembrane region" description="Helical" evidence="1">
    <location>
        <begin position="124"/>
        <end position="143"/>
    </location>
</feature>
<keyword evidence="1" id="KW-0812">Transmembrane</keyword>
<organism evidence="2 3">
    <name type="scientific">Blepharisma stoltei</name>
    <dbReference type="NCBI Taxonomy" id="1481888"/>
    <lineage>
        <taxon>Eukaryota</taxon>
        <taxon>Sar</taxon>
        <taxon>Alveolata</taxon>
        <taxon>Ciliophora</taxon>
        <taxon>Postciliodesmatophora</taxon>
        <taxon>Heterotrichea</taxon>
        <taxon>Heterotrichida</taxon>
        <taxon>Blepharismidae</taxon>
        <taxon>Blepharisma</taxon>
    </lineage>
</organism>
<proteinExistence type="predicted"/>
<feature type="transmembrane region" description="Helical" evidence="1">
    <location>
        <begin position="30"/>
        <end position="53"/>
    </location>
</feature>
<accession>A0AAU9JUY2</accession>
<dbReference type="EMBL" id="CAJZBQ010000038">
    <property type="protein sequence ID" value="CAG9325532.1"/>
    <property type="molecule type" value="Genomic_DNA"/>
</dbReference>
<keyword evidence="1" id="KW-0472">Membrane</keyword>
<evidence type="ECO:0000313" key="2">
    <source>
        <dbReference type="EMBL" id="CAG9325532.1"/>
    </source>
</evidence>
<gene>
    <name evidence="2" type="ORF">BSTOLATCC_MIC38784</name>
</gene>
<dbReference type="Proteomes" id="UP001162131">
    <property type="component" value="Unassembled WGS sequence"/>
</dbReference>
<evidence type="ECO:0000256" key="1">
    <source>
        <dbReference type="SAM" id="Phobius"/>
    </source>
</evidence>